<dbReference type="EMBL" id="SGPK01000128">
    <property type="protein sequence ID" value="THH07756.1"/>
    <property type="molecule type" value="Genomic_DNA"/>
</dbReference>
<evidence type="ECO:0000313" key="2">
    <source>
        <dbReference type="Proteomes" id="UP000308199"/>
    </source>
</evidence>
<reference evidence="1 2" key="1">
    <citation type="submission" date="2019-02" db="EMBL/GenBank/DDBJ databases">
        <title>Genome sequencing of the rare red list fungi Phellinidium pouzarii.</title>
        <authorList>
            <person name="Buettner E."/>
            <person name="Kellner H."/>
        </authorList>
    </citation>
    <scope>NUCLEOTIDE SEQUENCE [LARGE SCALE GENOMIC DNA]</scope>
    <source>
        <strain evidence="1 2">DSM 108285</strain>
    </source>
</reference>
<accession>A0A4S4L825</accession>
<dbReference type="OrthoDB" id="5582146at2759"/>
<protein>
    <submittedName>
        <fullName evidence="1">Uncharacterized protein</fullName>
    </submittedName>
</protein>
<dbReference type="Proteomes" id="UP000308199">
    <property type="component" value="Unassembled WGS sequence"/>
</dbReference>
<organism evidence="1 2">
    <name type="scientific">Phellinidium pouzarii</name>
    <dbReference type="NCBI Taxonomy" id="167371"/>
    <lineage>
        <taxon>Eukaryota</taxon>
        <taxon>Fungi</taxon>
        <taxon>Dikarya</taxon>
        <taxon>Basidiomycota</taxon>
        <taxon>Agaricomycotina</taxon>
        <taxon>Agaricomycetes</taxon>
        <taxon>Hymenochaetales</taxon>
        <taxon>Hymenochaetaceae</taxon>
        <taxon>Phellinidium</taxon>
    </lineage>
</organism>
<keyword evidence="2" id="KW-1185">Reference proteome</keyword>
<sequence length="458" mass="51237">MPLATTADSPTLSYYRTIFARAYALNPGLLSDEALFQALLLVLVAKQKHLVVRTAEEEVSRVLKQAVNILHTVFGLSVVKLKLRPSDKLSPDSFLRLMFLESPTSECNTLRISSRKALNGAGSLAFVFKRSSSYPTSIGANIAGVDELYNRPQSDVLETGMHSVKHRAMNRGRHSLRTQADPIPSFLHDEEQGHGMERNSLPQVLAVSGLEYTSEQVQTALWTAMSDRQISLHLNHPQSDQRYQMSTGVWALPDDFFVVYVCSTGSSHERPPVHKSLVDRFAATVEVYLPAENVLDSRTLPPSPNLNAEPPNSILSPSELADLRLLASPMHTLISWRLDLYLSDLFSAARHHPHLDGTLLTARCRADTVHLLRVWRVLFGHAPDGQDHAHLSLDVTDEDVRKVFVRSVQHRLRVLDGPRQEILASLIFTASGNSVEDAEWKIRRRPVKVILREIVEIV</sequence>
<dbReference type="AlphaFoldDB" id="A0A4S4L825"/>
<name>A0A4S4L825_9AGAM</name>
<comment type="caution">
    <text evidence="1">The sequence shown here is derived from an EMBL/GenBank/DDBJ whole genome shotgun (WGS) entry which is preliminary data.</text>
</comment>
<evidence type="ECO:0000313" key="1">
    <source>
        <dbReference type="EMBL" id="THH07756.1"/>
    </source>
</evidence>
<gene>
    <name evidence="1" type="ORF">EW145_g3170</name>
</gene>
<proteinExistence type="predicted"/>